<feature type="non-terminal residue" evidence="2">
    <location>
        <position position="79"/>
    </location>
</feature>
<comment type="caution">
    <text evidence="2">The sequence shown here is derived from an EMBL/GenBank/DDBJ whole genome shotgun (WGS) entry which is preliminary data.</text>
</comment>
<feature type="non-terminal residue" evidence="2">
    <location>
        <position position="1"/>
    </location>
</feature>
<protein>
    <submittedName>
        <fullName evidence="2">Uncharacterized protein</fullName>
    </submittedName>
</protein>
<evidence type="ECO:0000256" key="1">
    <source>
        <dbReference type="SAM" id="MobiDB-lite"/>
    </source>
</evidence>
<feature type="region of interest" description="Disordered" evidence="1">
    <location>
        <begin position="19"/>
        <end position="79"/>
    </location>
</feature>
<dbReference type="AlphaFoldDB" id="A0AAV7N4L4"/>
<feature type="compositionally biased region" description="Polar residues" evidence="1">
    <location>
        <begin position="23"/>
        <end position="35"/>
    </location>
</feature>
<proteinExistence type="predicted"/>
<organism evidence="2 3">
    <name type="scientific">Pleurodeles waltl</name>
    <name type="common">Iberian ribbed newt</name>
    <dbReference type="NCBI Taxonomy" id="8319"/>
    <lineage>
        <taxon>Eukaryota</taxon>
        <taxon>Metazoa</taxon>
        <taxon>Chordata</taxon>
        <taxon>Craniata</taxon>
        <taxon>Vertebrata</taxon>
        <taxon>Euteleostomi</taxon>
        <taxon>Amphibia</taxon>
        <taxon>Batrachia</taxon>
        <taxon>Caudata</taxon>
        <taxon>Salamandroidea</taxon>
        <taxon>Salamandridae</taxon>
        <taxon>Pleurodelinae</taxon>
        <taxon>Pleurodeles</taxon>
    </lineage>
</organism>
<name>A0AAV7N4L4_PLEWA</name>
<accession>A0AAV7N4L4</accession>
<keyword evidence="3" id="KW-1185">Reference proteome</keyword>
<evidence type="ECO:0000313" key="2">
    <source>
        <dbReference type="EMBL" id="KAJ1110978.1"/>
    </source>
</evidence>
<evidence type="ECO:0000313" key="3">
    <source>
        <dbReference type="Proteomes" id="UP001066276"/>
    </source>
</evidence>
<sequence>ASHISEQISPLEAGLSHLRADLTSGSSPLTSQSRSHLWKQASHISEQISPLEAGLSHRRADLTSGSSPHLSQQISPLEA</sequence>
<dbReference type="EMBL" id="JANPWB010000013">
    <property type="protein sequence ID" value="KAJ1110978.1"/>
    <property type="molecule type" value="Genomic_DNA"/>
</dbReference>
<reference evidence="2" key="1">
    <citation type="journal article" date="2022" name="bioRxiv">
        <title>Sequencing and chromosome-scale assembly of the giantPleurodeles waltlgenome.</title>
        <authorList>
            <person name="Brown T."/>
            <person name="Elewa A."/>
            <person name="Iarovenko S."/>
            <person name="Subramanian E."/>
            <person name="Araus A.J."/>
            <person name="Petzold A."/>
            <person name="Susuki M."/>
            <person name="Suzuki K.-i.T."/>
            <person name="Hayashi T."/>
            <person name="Toyoda A."/>
            <person name="Oliveira C."/>
            <person name="Osipova E."/>
            <person name="Leigh N.D."/>
            <person name="Simon A."/>
            <person name="Yun M.H."/>
        </authorList>
    </citation>
    <scope>NUCLEOTIDE SEQUENCE</scope>
    <source>
        <strain evidence="2">20211129_DDA</strain>
        <tissue evidence="2">Liver</tissue>
    </source>
</reference>
<feature type="compositionally biased region" description="Polar residues" evidence="1">
    <location>
        <begin position="63"/>
        <end position="79"/>
    </location>
</feature>
<dbReference type="Proteomes" id="UP001066276">
    <property type="component" value="Chromosome 9"/>
</dbReference>
<gene>
    <name evidence="2" type="ORF">NDU88_008324</name>
</gene>